<comment type="caution">
    <text evidence="2">The sequence shown here is derived from an EMBL/GenBank/DDBJ whole genome shotgun (WGS) entry which is preliminary data.</text>
</comment>
<keyword evidence="3" id="KW-1185">Reference proteome</keyword>
<name>A0A218YZE1_9HELO</name>
<protein>
    <submittedName>
        <fullName evidence="2">Uncharacterized protein</fullName>
    </submittedName>
</protein>
<feature type="region of interest" description="Disordered" evidence="1">
    <location>
        <begin position="42"/>
        <end position="62"/>
    </location>
</feature>
<feature type="compositionally biased region" description="Polar residues" evidence="1">
    <location>
        <begin position="48"/>
        <end position="58"/>
    </location>
</feature>
<feature type="region of interest" description="Disordered" evidence="1">
    <location>
        <begin position="120"/>
        <end position="146"/>
    </location>
</feature>
<evidence type="ECO:0000313" key="2">
    <source>
        <dbReference type="EMBL" id="OWP00415.1"/>
    </source>
</evidence>
<dbReference type="AlphaFoldDB" id="A0A218YZE1"/>
<evidence type="ECO:0000256" key="1">
    <source>
        <dbReference type="SAM" id="MobiDB-lite"/>
    </source>
</evidence>
<evidence type="ECO:0000313" key="3">
    <source>
        <dbReference type="Proteomes" id="UP000242519"/>
    </source>
</evidence>
<proteinExistence type="predicted"/>
<accession>A0A218YZE1</accession>
<dbReference type="Proteomes" id="UP000242519">
    <property type="component" value="Unassembled WGS sequence"/>
</dbReference>
<feature type="compositionally biased region" description="Basic and acidic residues" evidence="1">
    <location>
        <begin position="124"/>
        <end position="136"/>
    </location>
</feature>
<dbReference type="InParanoid" id="A0A218YZE1"/>
<dbReference type="OrthoDB" id="10607926at2759"/>
<gene>
    <name evidence="2" type="ORF">B2J93_3965</name>
</gene>
<organism evidence="2 3">
    <name type="scientific">Diplocarpon coronariae</name>
    <dbReference type="NCBI Taxonomy" id="2795749"/>
    <lineage>
        <taxon>Eukaryota</taxon>
        <taxon>Fungi</taxon>
        <taxon>Dikarya</taxon>
        <taxon>Ascomycota</taxon>
        <taxon>Pezizomycotina</taxon>
        <taxon>Leotiomycetes</taxon>
        <taxon>Helotiales</taxon>
        <taxon>Drepanopezizaceae</taxon>
        <taxon>Diplocarpon</taxon>
    </lineage>
</organism>
<sequence length="164" mass="18279">MKQLSDPCLQYSGYQSHATTNEIKKQQHRAHSARFRTDSYYRVPTKVPPSSTSHRTYNSTSSTTITTITTSTTIAMSIRSNQASPAGSSSNPYSLPFPLPTQDDVLGYLLAGAKRRAATARKQAAAERRRLAEEKKRSTRVRKVVPPLTIITRSRARDLKKRGV</sequence>
<reference evidence="2 3" key="1">
    <citation type="submission" date="2017-04" db="EMBL/GenBank/DDBJ databases">
        <title>Draft genome sequence of Marssonina coronaria NL1: causal agent of apple blotch.</title>
        <authorList>
            <person name="Cheng Q."/>
        </authorList>
    </citation>
    <scope>NUCLEOTIDE SEQUENCE [LARGE SCALE GENOMIC DNA]</scope>
    <source>
        <strain evidence="2 3">NL1</strain>
    </source>
</reference>
<dbReference type="EMBL" id="MZNU01000326">
    <property type="protein sequence ID" value="OWP00415.1"/>
    <property type="molecule type" value="Genomic_DNA"/>
</dbReference>